<comment type="caution">
    <text evidence="1">The sequence shown here is derived from an EMBL/GenBank/DDBJ whole genome shotgun (WGS) entry which is preliminary data.</text>
</comment>
<dbReference type="EMBL" id="SJPW01000002">
    <property type="protein sequence ID" value="TWU58967.1"/>
    <property type="molecule type" value="Genomic_DNA"/>
</dbReference>
<reference evidence="1 2" key="1">
    <citation type="submission" date="2019-02" db="EMBL/GenBank/DDBJ databases">
        <title>Deep-cultivation of Planctomycetes and their phenomic and genomic characterization uncovers novel biology.</title>
        <authorList>
            <person name="Wiegand S."/>
            <person name="Jogler M."/>
            <person name="Boedeker C."/>
            <person name="Pinto D."/>
            <person name="Vollmers J."/>
            <person name="Rivas-Marin E."/>
            <person name="Kohn T."/>
            <person name="Peeters S.H."/>
            <person name="Heuer A."/>
            <person name="Rast P."/>
            <person name="Oberbeckmann S."/>
            <person name="Bunk B."/>
            <person name="Jeske O."/>
            <person name="Meyerdierks A."/>
            <person name="Storesund J.E."/>
            <person name="Kallscheuer N."/>
            <person name="Luecker S."/>
            <person name="Lage O.M."/>
            <person name="Pohl T."/>
            <person name="Merkel B.J."/>
            <person name="Hornburger P."/>
            <person name="Mueller R.-W."/>
            <person name="Bruemmer F."/>
            <person name="Labrenz M."/>
            <person name="Spormann A.M."/>
            <person name="Op Den Camp H."/>
            <person name="Overmann J."/>
            <person name="Amann R."/>
            <person name="Jetten M.S.M."/>
            <person name="Mascher T."/>
            <person name="Medema M.H."/>
            <person name="Devos D.P."/>
            <person name="Kaster A.-K."/>
            <person name="Ovreas L."/>
            <person name="Rohde M."/>
            <person name="Galperin M.Y."/>
            <person name="Jogler C."/>
        </authorList>
    </citation>
    <scope>NUCLEOTIDE SEQUENCE [LARGE SCALE GENOMIC DNA]</scope>
    <source>
        <strain evidence="1 2">Poly51</strain>
    </source>
</reference>
<dbReference type="Proteomes" id="UP000318288">
    <property type="component" value="Unassembled WGS sequence"/>
</dbReference>
<proteinExistence type="predicted"/>
<name>A0A5C6FE36_9BACT</name>
<evidence type="ECO:0000313" key="1">
    <source>
        <dbReference type="EMBL" id="TWU58967.1"/>
    </source>
</evidence>
<gene>
    <name evidence="1" type="ORF">Poly51_17480</name>
</gene>
<protein>
    <submittedName>
        <fullName evidence="1">Uncharacterized protein</fullName>
    </submittedName>
</protein>
<dbReference type="OrthoDB" id="9826685at2"/>
<dbReference type="AlphaFoldDB" id="A0A5C6FE36"/>
<organism evidence="1 2">
    <name type="scientific">Rubripirellula tenax</name>
    <dbReference type="NCBI Taxonomy" id="2528015"/>
    <lineage>
        <taxon>Bacteria</taxon>
        <taxon>Pseudomonadati</taxon>
        <taxon>Planctomycetota</taxon>
        <taxon>Planctomycetia</taxon>
        <taxon>Pirellulales</taxon>
        <taxon>Pirellulaceae</taxon>
        <taxon>Rubripirellula</taxon>
    </lineage>
</organism>
<accession>A0A5C6FE36</accession>
<dbReference type="RefSeq" id="WP_146456227.1">
    <property type="nucleotide sequence ID" value="NZ_SJPW01000002.1"/>
</dbReference>
<keyword evidence="2" id="KW-1185">Reference proteome</keyword>
<sequence length="174" mass="18897">MNAQEYWNAMLAVRSTVDHESMESLATGLLTSLKSGSIPPSTLVELDGDDGLNGPIAKFVAKEFKQHASLCLLQPESASHPPTGGMTQPFAESQSRWEAMLAAWCRKHGLEDAAEMADSLLLDLNDGMTPPHSLTALLFNDAIQGQLAQWICQLILLTRDSERDGEDLAAFESV</sequence>
<evidence type="ECO:0000313" key="2">
    <source>
        <dbReference type="Proteomes" id="UP000318288"/>
    </source>
</evidence>